<feature type="compositionally biased region" description="Polar residues" evidence="5">
    <location>
        <begin position="838"/>
        <end position="848"/>
    </location>
</feature>
<proteinExistence type="predicted"/>
<dbReference type="InterPro" id="IPR036028">
    <property type="entry name" value="SH3-like_dom_sf"/>
</dbReference>
<dbReference type="Proteomes" id="UP000193498">
    <property type="component" value="Unassembled WGS sequence"/>
</dbReference>
<feature type="compositionally biased region" description="Polar residues" evidence="5">
    <location>
        <begin position="1181"/>
        <end position="1192"/>
    </location>
</feature>
<keyword evidence="8" id="KW-1185">Reference proteome</keyword>
<dbReference type="InParanoid" id="A0A1Y1YLC8"/>
<feature type="compositionally biased region" description="Pro residues" evidence="5">
    <location>
        <begin position="372"/>
        <end position="408"/>
    </location>
</feature>
<dbReference type="OrthoDB" id="10255964at2759"/>
<feature type="compositionally biased region" description="Polar residues" evidence="5">
    <location>
        <begin position="776"/>
        <end position="786"/>
    </location>
</feature>
<dbReference type="SUPFAM" id="SSF50044">
    <property type="entry name" value="SH3-domain"/>
    <property type="match status" value="3"/>
</dbReference>
<feature type="compositionally biased region" description="Polar residues" evidence="5">
    <location>
        <begin position="224"/>
        <end position="239"/>
    </location>
</feature>
<dbReference type="Pfam" id="PF14604">
    <property type="entry name" value="SH3_9"/>
    <property type="match status" value="1"/>
</dbReference>
<dbReference type="SMART" id="SM00326">
    <property type="entry name" value="SH3"/>
    <property type="match status" value="3"/>
</dbReference>
<feature type="compositionally biased region" description="Basic and acidic residues" evidence="5">
    <location>
        <begin position="1141"/>
        <end position="1160"/>
    </location>
</feature>
<feature type="compositionally biased region" description="Acidic residues" evidence="5">
    <location>
        <begin position="1304"/>
        <end position="1313"/>
    </location>
</feature>
<evidence type="ECO:0000256" key="2">
    <source>
        <dbReference type="ARBA" id="ARBA00022999"/>
    </source>
</evidence>
<feature type="domain" description="SH3" evidence="6">
    <location>
        <begin position="2"/>
        <end position="63"/>
    </location>
</feature>
<gene>
    <name evidence="7" type="ORF">K493DRAFT_313487</name>
</gene>
<feature type="compositionally biased region" description="Basic and acidic residues" evidence="5">
    <location>
        <begin position="1283"/>
        <end position="1303"/>
    </location>
</feature>
<feature type="region of interest" description="Disordered" evidence="5">
    <location>
        <begin position="607"/>
        <end position="1381"/>
    </location>
</feature>
<protein>
    <recommendedName>
        <fullName evidence="6">SH3 domain-containing protein</fullName>
    </recommendedName>
</protein>
<keyword evidence="4" id="KW-0175">Coiled coil</keyword>
<feature type="coiled-coil region" evidence="4">
    <location>
        <begin position="1401"/>
        <end position="1438"/>
    </location>
</feature>
<feature type="compositionally biased region" description="Polar residues" evidence="5">
    <location>
        <begin position="914"/>
        <end position="933"/>
    </location>
</feature>
<feature type="domain" description="SH3" evidence="6">
    <location>
        <begin position="514"/>
        <end position="572"/>
    </location>
</feature>
<dbReference type="Pfam" id="PF00018">
    <property type="entry name" value="SH3_1"/>
    <property type="match status" value="2"/>
</dbReference>
<feature type="compositionally biased region" description="Polar residues" evidence="5">
    <location>
        <begin position="286"/>
        <end position="303"/>
    </location>
</feature>
<evidence type="ECO:0000313" key="8">
    <source>
        <dbReference type="Proteomes" id="UP000193498"/>
    </source>
</evidence>
<feature type="region of interest" description="Disordered" evidence="5">
    <location>
        <begin position="208"/>
        <end position="532"/>
    </location>
</feature>
<evidence type="ECO:0000256" key="1">
    <source>
        <dbReference type="ARBA" id="ARBA00022443"/>
    </source>
</evidence>
<evidence type="ECO:0000256" key="5">
    <source>
        <dbReference type="SAM" id="MobiDB-lite"/>
    </source>
</evidence>
<feature type="compositionally biased region" description="Basic and acidic residues" evidence="5">
    <location>
        <begin position="1091"/>
        <end position="1101"/>
    </location>
</feature>
<evidence type="ECO:0000256" key="4">
    <source>
        <dbReference type="SAM" id="Coils"/>
    </source>
</evidence>
<evidence type="ECO:0000259" key="6">
    <source>
        <dbReference type="PROSITE" id="PS50002"/>
    </source>
</evidence>
<feature type="compositionally biased region" description="Basic and acidic residues" evidence="5">
    <location>
        <begin position="871"/>
        <end position="884"/>
    </location>
</feature>
<dbReference type="InterPro" id="IPR043539">
    <property type="entry name" value="Grb2-like"/>
</dbReference>
<feature type="compositionally biased region" description="Polar residues" evidence="5">
    <location>
        <begin position="697"/>
        <end position="718"/>
    </location>
</feature>
<name>A0A1Y1YLC8_9FUNG</name>
<organism evidence="7 8">
    <name type="scientific">Basidiobolus meristosporus CBS 931.73</name>
    <dbReference type="NCBI Taxonomy" id="1314790"/>
    <lineage>
        <taxon>Eukaryota</taxon>
        <taxon>Fungi</taxon>
        <taxon>Fungi incertae sedis</taxon>
        <taxon>Zoopagomycota</taxon>
        <taxon>Entomophthoromycotina</taxon>
        <taxon>Basidiobolomycetes</taxon>
        <taxon>Basidiobolales</taxon>
        <taxon>Basidiobolaceae</taxon>
        <taxon>Basidiobolus</taxon>
    </lineage>
</organism>
<evidence type="ECO:0000256" key="3">
    <source>
        <dbReference type="PROSITE-ProRule" id="PRU00192"/>
    </source>
</evidence>
<feature type="compositionally biased region" description="Basic and acidic residues" evidence="5">
    <location>
        <begin position="503"/>
        <end position="515"/>
    </location>
</feature>
<feature type="compositionally biased region" description="Low complexity" evidence="5">
    <location>
        <begin position="636"/>
        <end position="653"/>
    </location>
</feature>
<keyword evidence="2" id="KW-0727">SH2 domain</keyword>
<feature type="compositionally biased region" description="Low complexity" evidence="5">
    <location>
        <begin position="90"/>
        <end position="99"/>
    </location>
</feature>
<dbReference type="Gene3D" id="2.30.30.40">
    <property type="entry name" value="SH3 Domains"/>
    <property type="match status" value="3"/>
</dbReference>
<evidence type="ECO:0000313" key="7">
    <source>
        <dbReference type="EMBL" id="ORX98792.1"/>
    </source>
</evidence>
<feature type="compositionally biased region" description="Pro residues" evidence="5">
    <location>
        <begin position="78"/>
        <end position="89"/>
    </location>
</feature>
<keyword evidence="1 3" id="KW-0728">SH3 domain</keyword>
<dbReference type="InterPro" id="IPR001452">
    <property type="entry name" value="SH3_domain"/>
</dbReference>
<feature type="region of interest" description="Disordered" evidence="5">
    <location>
        <begin position="51"/>
        <end position="110"/>
    </location>
</feature>
<feature type="compositionally biased region" description="Polar residues" evidence="5">
    <location>
        <begin position="792"/>
        <end position="827"/>
    </location>
</feature>
<feature type="compositionally biased region" description="Pro residues" evidence="5">
    <location>
        <begin position="315"/>
        <end position="326"/>
    </location>
</feature>
<feature type="domain" description="SH3" evidence="6">
    <location>
        <begin position="111"/>
        <end position="169"/>
    </location>
</feature>
<accession>A0A1Y1YLC8</accession>
<feature type="compositionally biased region" description="Basic and acidic residues" evidence="5">
    <location>
        <begin position="457"/>
        <end position="474"/>
    </location>
</feature>
<sequence>MSQSSFVKCHHVYEPQREDELKLNIGDVVEVTSKEFDTWWVGKNLSTQQSGWFPTNFVTPTEKPEIESEVTESRLPPQQLPPPPPPDSPEQPISQPESEPAQEKPKPQLTKGNSLAEVKHDYEAQASDELTLEKGAIVTILEEVDGWCKGDLNGHVGLFPANFVSRIESKPIDEATEGEHEGEEAQAKPKGFKLAAYGVKQGGIGSLFSGGIPSLKKSNRHSLDASQHQIPAQETANEQPATPPKKSIPLPPPPQPEPEEVAASKPPSSLPPVPQEPEKPEPPRVSTDSSVGRQSIEEPTSPSSKRKSGFGSFRPPIPKIPIPKFPSLPKKSVPAVPAEVKTAPSPSSQPSTEPVAEPAQPISPRAPHAKVPLPPIPSSLPPSSPDAGTPPPPPQVPHVRSPLPPVPQEEPQISVPLPSIPQRQAHIRSPLPPVPQVPHFDSPSGSVEVPVISPESGSEHVEELHQHSGEHEPSEPEVTQEAPELDESTSQETVKPDNDEEEKSEKAPHAPEHSGPKLALVEDDFDAQSSSHLTLRKGGVVTILEQGEDWWRGEMNGKIGLFPPHLVKLIEQPAGEADHSSGNAPRGGFRLAAYGVKQGGIGGLFAGGMPKLRKTGRRMGSDEPSAASNEAGPTHPASAPVPASAPQLPVAPSRSSPHEPLPSAPQLSRSSTHESVPTVPTRSSTHEFVPQLPTVPARSSTHESVPQVSSAPSRTSIYESEPEVPISPRSDAREATPPVPSVPSRTSTRESLPQVPSIPSRSSYYAPESEPEPQGQRFSRASTHESLPQVPSVPSRTSTYEPKSPVQSSPHSNYEAQTQSPNIPSRTSIHESMPQVPSIPSRTTSDSSFAHAEFSDALDSARQLPQPPVRSESDDLHPQPRDGGVEPEVLPAVPARSEISPQIPSRVTRPTPASPSSQEPASHSIPSRSSMYSIDSEHSGMENALPTARNVPEIEADPEAPEPAPSSRTSFYRMDTPHSPTPGRSGSYGVEPHSPTTPLPSGNGSQTELPMPTGLPHRESNQEMSLPSPPRRTPSVGSGSEPSQRNSFHGSPARRSIHENMIASPRSTQEEVPELREETIPAVGSDEEGEKESKLSLKSENDEFYEASSDLEIPHEPEPTPNIATPRYADGEASISTNLDQVDRALESKSLEDQQKRNIDQVEPTFTPDDRHKKQELGSPEETSTPEASGSVVTDELAKPEGDAGLAEELETTAEESKEEVDQQVPEESVASLPALPEVQPLSSLTKGRPLRTKRKPTPVARDAVTSQTQLLEKAIEEDTVQDETKEVEKPAVVEPVKSREIPEETPDTTEQEEQPRLIKPSALRGQATPFAKLSFGKSGVPVLPSKSGHVGELGRRIGSGNLDSGRGESTSTADTAPRKFGGVAGAAQALALGELENKMRAWMKEEMDKLREELVEERNARIRLEEELRELKESRAQE</sequence>
<feature type="compositionally biased region" description="Acidic residues" evidence="5">
    <location>
        <begin position="1206"/>
        <end position="1219"/>
    </location>
</feature>
<feature type="compositionally biased region" description="Polar residues" evidence="5">
    <location>
        <begin position="665"/>
        <end position="683"/>
    </location>
</feature>
<comment type="caution">
    <text evidence="7">The sequence shown here is derived from an EMBL/GenBank/DDBJ whole genome shotgun (WGS) entry which is preliminary data.</text>
</comment>
<feature type="compositionally biased region" description="Polar residues" evidence="5">
    <location>
        <begin position="994"/>
        <end position="1008"/>
    </location>
</feature>
<dbReference type="PANTHER" id="PTHR46037">
    <property type="entry name" value="PROTEIN ENHANCER OF SEVENLESS 2B"/>
    <property type="match status" value="1"/>
</dbReference>
<reference evidence="7 8" key="1">
    <citation type="submission" date="2016-07" db="EMBL/GenBank/DDBJ databases">
        <title>Pervasive Adenine N6-methylation of Active Genes in Fungi.</title>
        <authorList>
            <consortium name="DOE Joint Genome Institute"/>
            <person name="Mondo S.J."/>
            <person name="Dannebaum R.O."/>
            <person name="Kuo R.C."/>
            <person name="Labutti K."/>
            <person name="Haridas S."/>
            <person name="Kuo A."/>
            <person name="Salamov A."/>
            <person name="Ahrendt S.R."/>
            <person name="Lipzen A."/>
            <person name="Sullivan W."/>
            <person name="Andreopoulos W.B."/>
            <person name="Clum A."/>
            <person name="Lindquist E."/>
            <person name="Daum C."/>
            <person name="Ramamoorthy G.K."/>
            <person name="Gryganskyi A."/>
            <person name="Culley D."/>
            <person name="Magnuson J.K."/>
            <person name="James T.Y."/>
            <person name="O'Malley M.A."/>
            <person name="Stajich J.E."/>
            <person name="Spatafora J.W."/>
            <person name="Visel A."/>
            <person name="Grigoriev I.V."/>
        </authorList>
    </citation>
    <scope>NUCLEOTIDE SEQUENCE [LARGE SCALE GENOMIC DNA]</scope>
    <source>
        <strain evidence="7 8">CBS 931.73</strain>
    </source>
</reference>
<dbReference type="EMBL" id="MCFE01000107">
    <property type="protein sequence ID" value="ORX98792.1"/>
    <property type="molecule type" value="Genomic_DNA"/>
</dbReference>
<feature type="compositionally biased region" description="Polar residues" evidence="5">
    <location>
        <begin position="1035"/>
        <end position="1049"/>
    </location>
</feature>
<dbReference type="STRING" id="1314790.A0A1Y1YLC8"/>
<dbReference type="PROSITE" id="PS50002">
    <property type="entry name" value="SH3"/>
    <property type="match status" value="3"/>
</dbReference>